<reference evidence="2" key="1">
    <citation type="submission" date="2019-08" db="EMBL/GenBank/DDBJ databases">
        <authorList>
            <person name="Kucharzyk K."/>
            <person name="Murdoch R.W."/>
            <person name="Higgins S."/>
            <person name="Loffler F."/>
        </authorList>
    </citation>
    <scope>NUCLEOTIDE SEQUENCE</scope>
</reference>
<name>A0A644XXP5_9ZZZZ</name>
<dbReference type="PANTHER" id="PTHR43308:SF1">
    <property type="entry name" value="OUTER MEMBRANE PROTEIN ALPHA"/>
    <property type="match status" value="1"/>
</dbReference>
<dbReference type="AlphaFoldDB" id="A0A644XXP5"/>
<comment type="caution">
    <text evidence="2">The sequence shown here is derived from an EMBL/GenBank/DDBJ whole genome shotgun (WGS) entry which is preliminary data.</text>
</comment>
<evidence type="ECO:0000313" key="2">
    <source>
        <dbReference type="EMBL" id="MPM20568.1"/>
    </source>
</evidence>
<gene>
    <name evidence="2" type="ORF">SDC9_66999</name>
</gene>
<dbReference type="PANTHER" id="PTHR43308">
    <property type="entry name" value="OUTER MEMBRANE PROTEIN ALPHA-RELATED"/>
    <property type="match status" value="1"/>
</dbReference>
<accession>A0A644XXP5</accession>
<dbReference type="Pfam" id="PF00395">
    <property type="entry name" value="SLH"/>
    <property type="match status" value="1"/>
</dbReference>
<protein>
    <recommendedName>
        <fullName evidence="1">SLH domain-containing protein</fullName>
    </recommendedName>
</protein>
<dbReference type="PROSITE" id="PS51272">
    <property type="entry name" value="SLH"/>
    <property type="match status" value="1"/>
</dbReference>
<evidence type="ECO:0000259" key="1">
    <source>
        <dbReference type="PROSITE" id="PS51272"/>
    </source>
</evidence>
<sequence>MKKSLVVTLALVFVLGIAGSAFAASNPFVDVPAKHWAYDAVSKLGNAGIVDGFGDGTFRGDKTMTRYEMAQIVAKAMAKSEKADAANKALIDKLAVEFSAELDNLGVRVTKLEKKMGSLQWSGDARVRWNNANEGKDTQTQDRLRLYMKADINDKTTFAGKTMVKRHNEFGTVTKDDDRIAESSFTVKDFFGTTTTLGRHSLKLGATGYFLDTWGMVDGAKVQFGDKVKVTAGYADFAPATGQDGLASGVLTIGEAYYVNADVKTSKATTVTAMYLDEKAGSPLNYEVYGLGFNSKLNKTWAINADYIQNQGQQDDPTGIVARVFYKGANKAVPHTWGLIAEYDKWENGSFVNWNDYANASLLPIHDAAGNGNEFLGLTAQYTPAKNIVLSAFQTFDVKDANNGADKFKLTKFQVDFSF</sequence>
<organism evidence="2">
    <name type="scientific">bioreactor metagenome</name>
    <dbReference type="NCBI Taxonomy" id="1076179"/>
    <lineage>
        <taxon>unclassified sequences</taxon>
        <taxon>metagenomes</taxon>
        <taxon>ecological metagenomes</taxon>
    </lineage>
</organism>
<dbReference type="InterPro" id="IPR051465">
    <property type="entry name" value="Cell_Envelope_Struct_Comp"/>
</dbReference>
<dbReference type="EMBL" id="VSSQ01003413">
    <property type="protein sequence ID" value="MPM20568.1"/>
    <property type="molecule type" value="Genomic_DNA"/>
</dbReference>
<dbReference type="InterPro" id="IPR001119">
    <property type="entry name" value="SLH_dom"/>
</dbReference>
<feature type="domain" description="SLH" evidence="1">
    <location>
        <begin position="24"/>
        <end position="87"/>
    </location>
</feature>
<proteinExistence type="predicted"/>